<dbReference type="InParanoid" id="F1Z562"/>
<dbReference type="CDD" id="cd10001">
    <property type="entry name" value="HDAC_classII_APAH"/>
    <property type="match status" value="1"/>
</dbReference>
<keyword evidence="8" id="KW-1185">Reference proteome</keyword>
<evidence type="ECO:0000256" key="2">
    <source>
        <dbReference type="ARBA" id="ARBA00005947"/>
    </source>
</evidence>
<dbReference type="Gene3D" id="3.40.800.20">
    <property type="entry name" value="Histone deacetylase domain"/>
    <property type="match status" value="1"/>
</dbReference>
<organism evidence="7 8">
    <name type="scientific">Novosphingobium nitrogenifigens DSM 19370</name>
    <dbReference type="NCBI Taxonomy" id="983920"/>
    <lineage>
        <taxon>Bacteria</taxon>
        <taxon>Pseudomonadati</taxon>
        <taxon>Pseudomonadota</taxon>
        <taxon>Alphaproteobacteria</taxon>
        <taxon>Sphingomonadales</taxon>
        <taxon>Sphingomonadaceae</taxon>
        <taxon>Novosphingobium</taxon>
    </lineage>
</organism>
<dbReference type="AlphaFoldDB" id="F1Z562"/>
<proteinExistence type="inferred from homology"/>
<comment type="similarity">
    <text evidence="2">Belongs to the histone deacetylase family.</text>
</comment>
<comment type="cofactor">
    <cofactor evidence="1">
        <name>Zn(2+)</name>
        <dbReference type="ChEBI" id="CHEBI:29105"/>
    </cofactor>
</comment>
<dbReference type="STRING" id="983920.Y88_1901"/>
<dbReference type="SUPFAM" id="SSF52768">
    <property type="entry name" value="Arginase/deacetylase"/>
    <property type="match status" value="1"/>
</dbReference>
<dbReference type="InterPro" id="IPR023696">
    <property type="entry name" value="Ureohydrolase_dom_sf"/>
</dbReference>
<evidence type="ECO:0000256" key="4">
    <source>
        <dbReference type="ARBA" id="ARBA00022801"/>
    </source>
</evidence>
<dbReference type="GO" id="GO:0040029">
    <property type="term" value="P:epigenetic regulation of gene expression"/>
    <property type="evidence" value="ECO:0007669"/>
    <property type="project" value="TreeGrafter"/>
</dbReference>
<dbReference type="InterPro" id="IPR023801">
    <property type="entry name" value="His_deacetylse_dom"/>
</dbReference>
<keyword evidence="5" id="KW-0862">Zinc</keyword>
<dbReference type="PANTHER" id="PTHR10625:SF17">
    <property type="entry name" value="HISTONE DEACETYLASE 8"/>
    <property type="match status" value="1"/>
</dbReference>
<dbReference type="eggNOG" id="COG0123">
    <property type="taxonomic scope" value="Bacteria"/>
</dbReference>
<evidence type="ECO:0000256" key="5">
    <source>
        <dbReference type="ARBA" id="ARBA00022833"/>
    </source>
</evidence>
<dbReference type="Pfam" id="PF00850">
    <property type="entry name" value="Hist_deacetyl"/>
    <property type="match status" value="1"/>
</dbReference>
<dbReference type="GO" id="GO:0046872">
    <property type="term" value="F:metal ion binding"/>
    <property type="evidence" value="ECO:0007669"/>
    <property type="project" value="UniProtKB-KW"/>
</dbReference>
<reference evidence="7 8" key="1">
    <citation type="journal article" date="2012" name="J. Bacteriol.">
        <title>Draft Genome Sequence of Novosphingobium nitrogenifigens Y88T.</title>
        <authorList>
            <person name="Strabala T.J."/>
            <person name="Macdonald L."/>
            <person name="Liu V."/>
            <person name="Smit A.M."/>
        </authorList>
    </citation>
    <scope>NUCLEOTIDE SEQUENCE [LARGE SCALE GENOMIC DNA]</scope>
    <source>
        <strain evidence="7 8">DSM 19370</strain>
    </source>
</reference>
<dbReference type="GO" id="GO:0004407">
    <property type="term" value="F:histone deacetylase activity"/>
    <property type="evidence" value="ECO:0007669"/>
    <property type="project" value="TreeGrafter"/>
</dbReference>
<dbReference type="InterPro" id="IPR037138">
    <property type="entry name" value="His_deacetylse_dom_sf"/>
</dbReference>
<evidence type="ECO:0000256" key="1">
    <source>
        <dbReference type="ARBA" id="ARBA00001947"/>
    </source>
</evidence>
<keyword evidence="4" id="KW-0378">Hydrolase</keyword>
<feature type="domain" description="Histone deacetylase" evidence="6">
    <location>
        <begin position="94"/>
        <end position="404"/>
    </location>
</feature>
<keyword evidence="3" id="KW-0479">Metal-binding</keyword>
<sequence>MPFSQRVDPLPFHDICSFMTGVPALVRFVVRGLLAMPQVRRQVPMPRGRALIECARRQERQYGQTAMLTIYSEDHRLHHGAAELYRGRLVPCFEMPARAEQVLDRVKAAGLGAVVAPDPLDRAALARVHAEDYLAFLETAWDEWQALGETGDALPYAWPATGLRRDVPPEHIDGKLGFYSIDAAVPITAGTWRAITSSAACALTGARQIVEGAASAFALCRPPGHHAGARAMGGFCYLNNAAIAAQYLRDNGAGRVAILDVDYHHGNGTQSIFYDRGDVFFASLHGDPAVEYPFFLGHADERGEGDGLGANRNFPLPWGTSGADYLSALDAALADIAAFAPDMVVVSLGVDTFAEDPISHFKLHGPDFAEIGRRVAGLGRRTLFVMEGGYAVADIGANVAHVLTGFAGA</sequence>
<comment type="caution">
    <text evidence="7">The sequence shown here is derived from an EMBL/GenBank/DDBJ whole genome shotgun (WGS) entry which is preliminary data.</text>
</comment>
<dbReference type="HOGENOM" id="CLU_007727_8_3_5"/>
<accession>F1Z562</accession>
<gene>
    <name evidence="7" type="ORF">Y88_1901</name>
</gene>
<evidence type="ECO:0000313" key="7">
    <source>
        <dbReference type="EMBL" id="EGD60027.1"/>
    </source>
</evidence>
<evidence type="ECO:0000313" key="8">
    <source>
        <dbReference type="Proteomes" id="UP000004728"/>
    </source>
</evidence>
<evidence type="ECO:0000256" key="3">
    <source>
        <dbReference type="ARBA" id="ARBA00022723"/>
    </source>
</evidence>
<dbReference type="PANTHER" id="PTHR10625">
    <property type="entry name" value="HISTONE DEACETYLASE HDAC1-RELATED"/>
    <property type="match status" value="1"/>
</dbReference>
<dbReference type="EMBL" id="AEWJ01000023">
    <property type="protein sequence ID" value="EGD60027.1"/>
    <property type="molecule type" value="Genomic_DNA"/>
</dbReference>
<dbReference type="InterPro" id="IPR000286">
    <property type="entry name" value="HDACs"/>
</dbReference>
<dbReference type="Proteomes" id="UP000004728">
    <property type="component" value="Unassembled WGS sequence"/>
</dbReference>
<protein>
    <submittedName>
        <fullName evidence="7">Histone deacetylase superfamily</fullName>
    </submittedName>
</protein>
<name>F1Z562_9SPHN</name>
<dbReference type="GO" id="GO:0016787">
    <property type="term" value="F:hydrolase activity"/>
    <property type="evidence" value="ECO:0007669"/>
    <property type="project" value="UniProtKB-KW"/>
</dbReference>
<dbReference type="PRINTS" id="PR01270">
    <property type="entry name" value="HDASUPER"/>
</dbReference>
<evidence type="ECO:0000259" key="6">
    <source>
        <dbReference type="Pfam" id="PF00850"/>
    </source>
</evidence>